<reference evidence="1" key="1">
    <citation type="submission" date="2020-02" db="EMBL/GenBank/DDBJ databases">
        <authorList>
            <person name="Meier V. D."/>
        </authorList>
    </citation>
    <scope>NUCLEOTIDE SEQUENCE</scope>
    <source>
        <strain evidence="1">AVDCRST_MAG82</strain>
    </source>
</reference>
<gene>
    <name evidence="1" type="ORF">AVDCRST_MAG82-1688</name>
</gene>
<protein>
    <submittedName>
        <fullName evidence="1">Glycogen debranching enzyme (Alpha-1,6-glucosidase)</fullName>
    </submittedName>
</protein>
<name>A0A6J4PXH1_9ACTN</name>
<accession>A0A6J4PXH1</accession>
<dbReference type="EMBL" id="CADCVA010000243">
    <property type="protein sequence ID" value="CAA9424731.1"/>
    <property type="molecule type" value="Genomic_DNA"/>
</dbReference>
<dbReference type="AlphaFoldDB" id="A0A6J4PXH1"/>
<proteinExistence type="predicted"/>
<evidence type="ECO:0000313" key="1">
    <source>
        <dbReference type="EMBL" id="CAA9424731.1"/>
    </source>
</evidence>
<organism evidence="1">
    <name type="scientific">uncultured Rubrobacteraceae bacterium</name>
    <dbReference type="NCBI Taxonomy" id="349277"/>
    <lineage>
        <taxon>Bacteria</taxon>
        <taxon>Bacillati</taxon>
        <taxon>Actinomycetota</taxon>
        <taxon>Rubrobacteria</taxon>
        <taxon>Rubrobacterales</taxon>
        <taxon>Rubrobacteraceae</taxon>
        <taxon>environmental samples</taxon>
    </lineage>
</organism>
<sequence length="78" mass="8483">MAVSADAEGDSYTTTMNSHVALRELPVGHPVPRDTEIASVTLDGRPIDDYRVRRANRGEEVLVKAAPDGEHTLLVETL</sequence>